<keyword evidence="2" id="KW-1185">Reference proteome</keyword>
<dbReference type="Pfam" id="PF19459">
    <property type="entry name" value="DUF5996"/>
    <property type="match status" value="1"/>
</dbReference>
<evidence type="ECO:0000313" key="1">
    <source>
        <dbReference type="EMBL" id="MBA8824676.1"/>
    </source>
</evidence>
<accession>A0A839DWS0</accession>
<dbReference type="Proteomes" id="UP000569329">
    <property type="component" value="Unassembled WGS sequence"/>
</dbReference>
<reference evidence="1 2" key="1">
    <citation type="submission" date="2020-07" db="EMBL/GenBank/DDBJ databases">
        <title>Sequencing the genomes of 1000 actinobacteria strains.</title>
        <authorList>
            <person name="Klenk H.-P."/>
        </authorList>
    </citation>
    <scope>NUCLEOTIDE SEQUENCE [LARGE SCALE GENOMIC DNA]</scope>
    <source>
        <strain evidence="1 2">DSM 45975</strain>
    </source>
</reference>
<dbReference type="RefSeq" id="WP_182543912.1">
    <property type="nucleotide sequence ID" value="NZ_JACGWZ010000002.1"/>
</dbReference>
<comment type="caution">
    <text evidence="1">The sequence shown here is derived from an EMBL/GenBank/DDBJ whole genome shotgun (WGS) entry which is preliminary data.</text>
</comment>
<dbReference type="AlphaFoldDB" id="A0A839DWS0"/>
<proteinExistence type="predicted"/>
<protein>
    <recommendedName>
        <fullName evidence="3">Ava_C0101 and related proteins</fullName>
    </recommendedName>
</protein>
<organism evidence="1 2">
    <name type="scientific">Halosaccharopolyspora lacisalsi</name>
    <dbReference type="NCBI Taxonomy" id="1000566"/>
    <lineage>
        <taxon>Bacteria</taxon>
        <taxon>Bacillati</taxon>
        <taxon>Actinomycetota</taxon>
        <taxon>Actinomycetes</taxon>
        <taxon>Pseudonocardiales</taxon>
        <taxon>Pseudonocardiaceae</taxon>
        <taxon>Halosaccharopolyspora</taxon>
    </lineage>
</organism>
<evidence type="ECO:0000313" key="2">
    <source>
        <dbReference type="Proteomes" id="UP000569329"/>
    </source>
</evidence>
<gene>
    <name evidence="1" type="ORF">FHX42_002023</name>
</gene>
<dbReference type="EMBL" id="JACGWZ010000002">
    <property type="protein sequence ID" value="MBA8824676.1"/>
    <property type="molecule type" value="Genomic_DNA"/>
</dbReference>
<evidence type="ECO:0008006" key="3">
    <source>
        <dbReference type="Google" id="ProtNLM"/>
    </source>
</evidence>
<dbReference type="InterPro" id="IPR046038">
    <property type="entry name" value="DUF5996"/>
</dbReference>
<sequence>MTRAETRTGTSPTWPALRVAEWTDTRDTLHMWTQIVGKIRLARAPMLNHWWQVPLYVSARGMTTSAIPHDGRVFDIEFDFCDHLLRIRSSDGDQRHVRLEPKPVAEFHAETMAALHTLDLDVSIWTVPREVERAVPFDQDTEHASYVPEHAHLFWKQLVAAHRVMSRFRSRFVGKASPVHFFWGAMDLACTRFSGRTAPPHPGGVPNCGDWVMVEGYSHELSSCGFWPGGDGEGVFYSYAYPEPDGFATHPVGPSGAFHDPDLGEFLLPYEAVRTAVDPERALLEFLQTSYEAAADNAAWDRHALEGISR</sequence>
<name>A0A839DWS0_9PSEU</name>